<evidence type="ECO:0000256" key="2">
    <source>
        <dbReference type="SAM" id="Phobius"/>
    </source>
</evidence>
<keyword evidence="2" id="KW-1133">Transmembrane helix</keyword>
<evidence type="ECO:0000313" key="4">
    <source>
        <dbReference type="Proteomes" id="UP000660680"/>
    </source>
</evidence>
<name>A0A918GL55_9PSEU</name>
<dbReference type="AlphaFoldDB" id="A0A918GL55"/>
<keyword evidence="2" id="KW-0472">Membrane</keyword>
<evidence type="ECO:0000256" key="1">
    <source>
        <dbReference type="SAM" id="MobiDB-lite"/>
    </source>
</evidence>
<comment type="caution">
    <text evidence="3">The sequence shown here is derived from an EMBL/GenBank/DDBJ whole genome shotgun (WGS) entry which is preliminary data.</text>
</comment>
<reference evidence="3" key="2">
    <citation type="submission" date="2020-09" db="EMBL/GenBank/DDBJ databases">
        <authorList>
            <person name="Sun Q."/>
            <person name="Ohkuma M."/>
        </authorList>
    </citation>
    <scope>NUCLEOTIDE SEQUENCE</scope>
    <source>
        <strain evidence="3">JCM 3276</strain>
    </source>
</reference>
<feature type="region of interest" description="Disordered" evidence="1">
    <location>
        <begin position="229"/>
        <end position="248"/>
    </location>
</feature>
<feature type="transmembrane region" description="Helical" evidence="2">
    <location>
        <begin position="122"/>
        <end position="145"/>
    </location>
</feature>
<proteinExistence type="predicted"/>
<dbReference type="Proteomes" id="UP000660680">
    <property type="component" value="Unassembled WGS sequence"/>
</dbReference>
<gene>
    <name evidence="3" type="ORF">GCM10010171_44470</name>
</gene>
<evidence type="ECO:0008006" key="5">
    <source>
        <dbReference type="Google" id="ProtNLM"/>
    </source>
</evidence>
<accession>A0A918GL55</accession>
<keyword evidence="4" id="KW-1185">Reference proteome</keyword>
<evidence type="ECO:0000313" key="3">
    <source>
        <dbReference type="EMBL" id="GGS44381.1"/>
    </source>
</evidence>
<dbReference type="EMBL" id="BMRB01000003">
    <property type="protein sequence ID" value="GGS44381.1"/>
    <property type="molecule type" value="Genomic_DNA"/>
</dbReference>
<organism evidence="3 4">
    <name type="scientific">Actinokineospora fastidiosa</name>
    <dbReference type="NCBI Taxonomy" id="1816"/>
    <lineage>
        <taxon>Bacteria</taxon>
        <taxon>Bacillati</taxon>
        <taxon>Actinomycetota</taxon>
        <taxon>Actinomycetes</taxon>
        <taxon>Pseudonocardiales</taxon>
        <taxon>Pseudonocardiaceae</taxon>
        <taxon>Actinokineospora</taxon>
    </lineage>
</organism>
<feature type="transmembrane region" description="Helical" evidence="2">
    <location>
        <begin position="20"/>
        <end position="41"/>
    </location>
</feature>
<protein>
    <recommendedName>
        <fullName evidence="5">DUF3592 domain-containing protein</fullName>
    </recommendedName>
</protein>
<feature type="transmembrane region" description="Helical" evidence="2">
    <location>
        <begin position="284"/>
        <end position="303"/>
    </location>
</feature>
<keyword evidence="2" id="KW-0812">Transmembrane</keyword>
<sequence length="309" mass="32738">MVESTGPRASSWVRAARHVLLATALVVLVCGLVGGMSLATYRALDASLAGLSEVVTGTVTPLGGSVVRAEWTSPDGLAHSADIPLAVTPPPAEAPATIAYDPRAPHRAVVPGAEIFADADRALGGVVFTALVTVLTAAHVVWLAVSRTLLLRRSPTRLAVRRLRVQRGLLTRSYLETESGPRRWVPVYFDPALPTLPTPTVVEAYGDPRRNRFVAFRVNGVTLFPSGRVRATEPPGRRTDNAAVPDAPESVPGMARQFRVDAPAALSAPLVGLFWAYIDSSGFPGWLAATALTAALAFWVWAVRGSDPS</sequence>
<reference evidence="3" key="1">
    <citation type="journal article" date="2014" name="Int. J. Syst. Evol. Microbiol.">
        <title>Complete genome sequence of Corynebacterium casei LMG S-19264T (=DSM 44701T), isolated from a smear-ripened cheese.</title>
        <authorList>
            <consortium name="US DOE Joint Genome Institute (JGI-PGF)"/>
            <person name="Walter F."/>
            <person name="Albersmeier A."/>
            <person name="Kalinowski J."/>
            <person name="Ruckert C."/>
        </authorList>
    </citation>
    <scope>NUCLEOTIDE SEQUENCE</scope>
    <source>
        <strain evidence="3">JCM 3276</strain>
    </source>
</reference>